<dbReference type="InterPro" id="IPR012910">
    <property type="entry name" value="Plug_dom"/>
</dbReference>
<dbReference type="EMBL" id="LT605205">
    <property type="protein sequence ID" value="SCD21282.1"/>
    <property type="molecule type" value="Genomic_DNA"/>
</dbReference>
<sequence length="1179" mass="132626">MEHINRKRVNIRKKMRGLYTHNIRVSVLLIFTLFTYSLSANSQDVKVSLTINNKPVIDVLTEIEKQTDYLFVYSSDEISTNRKVSVRANNESIDKVLEDIFFNTDIESKIEGKNILLVKKQENIAAIRQSGPVVTGIVTDYLGDPLPGVNIRVKGIDAGTITDIDGNFRLEVPYANAILVFSFVGFQPQEVALGGRDHVTVQLVEDSKALEEVVVVGYTTQRKATITGSVATITTKDLKQSPTANINNALAGRMPGLMVNQFSGGEPGVDVADVNIRGMGTYGDKSPIIIVDGVERDMSYLSAEEIETFTILKDASATAAYGIRGANGVIIVTTKRGQAQEKATVNFKASVGTNHPVKFPQYLGSADYATLYNEAMINSNPNTDPSSLTLFSAQSIENFRKAKGDNSDGLGYNWDYFDYAFKPGIQQDYSLSVRGGSNQARYFVMGNYYEQSGNYKHTNLTQYDTQAVFKRYNFRANVDVDITKDFYVKVDLGARITDRNAPGTTASRVVAIANTQPPYLPITLPDNGHPDNEVYVLNNPYGLLYGDFLHRYNILGELSRTGYLNEKKTFLNGSFALGHKLDFITEGLKIEGIFSYDAEEGRWIRRVLETRADGYASYGRYATFQPAEGNHGAFYMNNTFYEGRYILGNPWYDTDATIGNSLSHNAAQSKTYYQLKLEYLRQFGGQHDVSGLVLFNRSTRSYDNRVEYRYQGITGRMTYAFENKYLAEFNIGYNGSENFAPGKRYGTFPAGSLGWVVSEESFMNGTKSWLDNLKIRGSYGLVGSDKISDSNDDRFAYLQFYVGGSGYSFGINEFGSGLSGLREGNFANPNLTWEKARKLNIGIDASLLRQRLNFSVDYFNEYRYDIITSLSGGDKLGFPDIVGKDAPFINSGIVENRGIDFEIGWNGRIGRDIRYYIRPNFTFARNKIKFMNEIPYDEEYRRNTGKRIDEHFVYVFDRFVYDQEDADRLNAMNNGNGFQPWGRLYPGDVVYKDLNSDGRIDDEGDRMNMGYPRTPEIQFGIPLGIQYKGFDLSVLFQGATNSSVLLNGAAVWDFPAYEQDQTGKVKPMHFNRWTEETKDTATYPRLTIGANNNNKNGQSSLFLYDASYLRLKNFEIGYSLPGKAIRFAGLQTVRVYIQGMNLLTFDNLKEVDVDPETRSGDGSWYPVQRIFNFGIDITY</sequence>
<keyword evidence="4 7" id="KW-0812">Transmembrane</keyword>
<name>A0A1R3T512_9BACT</name>
<keyword evidence="3 7" id="KW-1134">Transmembrane beta strand</keyword>
<dbReference type="GO" id="GO:0009279">
    <property type="term" value="C:cell outer membrane"/>
    <property type="evidence" value="ECO:0007669"/>
    <property type="project" value="UniProtKB-SubCell"/>
</dbReference>
<dbReference type="InterPro" id="IPR023996">
    <property type="entry name" value="TonB-dep_OMP_SusC/RagA"/>
</dbReference>
<dbReference type="Pfam" id="PF13715">
    <property type="entry name" value="CarbopepD_reg_2"/>
    <property type="match status" value="1"/>
</dbReference>
<keyword evidence="5 7" id="KW-0472">Membrane</keyword>
<dbReference type="Proteomes" id="UP000187464">
    <property type="component" value="Chromosome I"/>
</dbReference>
<organism evidence="9 10">
    <name type="scientific">Proteiniphilum saccharofermentans</name>
    <dbReference type="NCBI Taxonomy" id="1642647"/>
    <lineage>
        <taxon>Bacteria</taxon>
        <taxon>Pseudomonadati</taxon>
        <taxon>Bacteroidota</taxon>
        <taxon>Bacteroidia</taxon>
        <taxon>Bacteroidales</taxon>
        <taxon>Dysgonomonadaceae</taxon>
        <taxon>Proteiniphilum</taxon>
    </lineage>
</organism>
<dbReference type="SMART" id="SM00965">
    <property type="entry name" value="STN"/>
    <property type="match status" value="1"/>
</dbReference>
<evidence type="ECO:0000256" key="5">
    <source>
        <dbReference type="ARBA" id="ARBA00023136"/>
    </source>
</evidence>
<dbReference type="Gene3D" id="3.55.50.30">
    <property type="match status" value="1"/>
</dbReference>
<dbReference type="SUPFAM" id="SSF49464">
    <property type="entry name" value="Carboxypeptidase regulatory domain-like"/>
    <property type="match status" value="1"/>
</dbReference>
<protein>
    <submittedName>
        <fullName evidence="9">TonB-linked outer membrane protein, SusC/RagA family</fullName>
    </submittedName>
</protein>
<gene>
    <name evidence="9" type="ORF">PSM36_2480</name>
</gene>
<dbReference type="NCBIfam" id="TIGR04057">
    <property type="entry name" value="SusC_RagA_signa"/>
    <property type="match status" value="1"/>
</dbReference>
<feature type="domain" description="Secretin/TonB short N-terminal" evidence="8">
    <location>
        <begin position="69"/>
        <end position="120"/>
    </location>
</feature>
<dbReference type="NCBIfam" id="TIGR04056">
    <property type="entry name" value="OMP_RagA_SusC"/>
    <property type="match status" value="1"/>
</dbReference>
<proteinExistence type="inferred from homology"/>
<dbReference type="InterPro" id="IPR008969">
    <property type="entry name" value="CarboxyPept-like_regulatory"/>
</dbReference>
<dbReference type="InterPro" id="IPR036942">
    <property type="entry name" value="Beta-barrel_TonB_sf"/>
</dbReference>
<dbReference type="InterPro" id="IPR037066">
    <property type="entry name" value="Plug_dom_sf"/>
</dbReference>
<keyword evidence="2 7" id="KW-0813">Transport</keyword>
<dbReference type="FunFam" id="2.170.130.10:FF:000003">
    <property type="entry name" value="SusC/RagA family TonB-linked outer membrane protein"/>
    <property type="match status" value="1"/>
</dbReference>
<evidence type="ECO:0000256" key="6">
    <source>
        <dbReference type="ARBA" id="ARBA00023237"/>
    </source>
</evidence>
<dbReference type="STRING" id="1642647.PSM36_2480"/>
<comment type="similarity">
    <text evidence="7">Belongs to the TonB-dependent receptor family.</text>
</comment>
<dbReference type="Gene3D" id="2.40.170.20">
    <property type="entry name" value="TonB-dependent receptor, beta-barrel domain"/>
    <property type="match status" value="1"/>
</dbReference>
<reference evidence="9 10" key="1">
    <citation type="submission" date="2016-08" db="EMBL/GenBank/DDBJ databases">
        <authorList>
            <person name="Seilhamer J.J."/>
        </authorList>
    </citation>
    <scope>NUCLEOTIDE SEQUENCE [LARGE SCALE GENOMIC DNA]</scope>
    <source>
        <strain evidence="9">M3/6</strain>
    </source>
</reference>
<evidence type="ECO:0000256" key="3">
    <source>
        <dbReference type="ARBA" id="ARBA00022452"/>
    </source>
</evidence>
<keyword evidence="6 7" id="KW-0998">Cell outer membrane</keyword>
<dbReference type="InterPro" id="IPR039426">
    <property type="entry name" value="TonB-dep_rcpt-like"/>
</dbReference>
<dbReference type="InterPro" id="IPR023997">
    <property type="entry name" value="TonB-dep_OMP_SusC/RagA_CS"/>
</dbReference>
<accession>A0A1R3T512</accession>
<evidence type="ECO:0000313" key="9">
    <source>
        <dbReference type="EMBL" id="SCD21282.1"/>
    </source>
</evidence>
<dbReference type="Pfam" id="PF07715">
    <property type="entry name" value="Plug"/>
    <property type="match status" value="1"/>
</dbReference>
<keyword evidence="10" id="KW-1185">Reference proteome</keyword>
<dbReference type="SUPFAM" id="SSF56935">
    <property type="entry name" value="Porins"/>
    <property type="match status" value="1"/>
</dbReference>
<comment type="subcellular location">
    <subcellularLocation>
        <location evidence="1 7">Cell outer membrane</location>
        <topology evidence="1 7">Multi-pass membrane protein</topology>
    </subcellularLocation>
</comment>
<dbReference type="FunFam" id="2.60.40.1120:FF:000003">
    <property type="entry name" value="Outer membrane protein Omp121"/>
    <property type="match status" value="1"/>
</dbReference>
<dbReference type="Gene3D" id="2.170.130.10">
    <property type="entry name" value="TonB-dependent receptor, plug domain"/>
    <property type="match status" value="1"/>
</dbReference>
<dbReference type="PROSITE" id="PS52016">
    <property type="entry name" value="TONB_DEPENDENT_REC_3"/>
    <property type="match status" value="1"/>
</dbReference>
<evidence type="ECO:0000256" key="7">
    <source>
        <dbReference type="PROSITE-ProRule" id="PRU01360"/>
    </source>
</evidence>
<evidence type="ECO:0000259" key="8">
    <source>
        <dbReference type="SMART" id="SM00965"/>
    </source>
</evidence>
<dbReference type="InterPro" id="IPR011662">
    <property type="entry name" value="Secretin/TonB_short_N"/>
</dbReference>
<evidence type="ECO:0000256" key="4">
    <source>
        <dbReference type="ARBA" id="ARBA00022692"/>
    </source>
</evidence>
<dbReference type="KEGG" id="psac:PSM36_2480"/>
<dbReference type="Pfam" id="PF07660">
    <property type="entry name" value="STN"/>
    <property type="match status" value="1"/>
</dbReference>
<evidence type="ECO:0000256" key="1">
    <source>
        <dbReference type="ARBA" id="ARBA00004571"/>
    </source>
</evidence>
<dbReference type="AlphaFoldDB" id="A0A1R3T512"/>
<dbReference type="RefSeq" id="WP_232001440.1">
    <property type="nucleotide sequence ID" value="NZ_LT605205.1"/>
</dbReference>
<evidence type="ECO:0000313" key="10">
    <source>
        <dbReference type="Proteomes" id="UP000187464"/>
    </source>
</evidence>
<dbReference type="Gene3D" id="2.60.40.1120">
    <property type="entry name" value="Carboxypeptidase-like, regulatory domain"/>
    <property type="match status" value="1"/>
</dbReference>
<evidence type="ECO:0000256" key="2">
    <source>
        <dbReference type="ARBA" id="ARBA00022448"/>
    </source>
</evidence>